<dbReference type="Proteomes" id="UP000651977">
    <property type="component" value="Unassembled WGS sequence"/>
</dbReference>
<keyword evidence="13" id="KW-1185">Reference proteome</keyword>
<dbReference type="HAMAP" id="MF_00578">
    <property type="entry name" value="Glu_cys_ligase"/>
    <property type="match status" value="1"/>
</dbReference>
<keyword evidence="5 8" id="KW-0547">Nucleotide-binding</keyword>
<comment type="catalytic activity">
    <reaction evidence="7 8 9">
        <text>L-cysteine + L-glutamate + ATP = gamma-L-glutamyl-L-cysteine + ADP + phosphate + H(+)</text>
        <dbReference type="Rhea" id="RHEA:13285"/>
        <dbReference type="ChEBI" id="CHEBI:15378"/>
        <dbReference type="ChEBI" id="CHEBI:29985"/>
        <dbReference type="ChEBI" id="CHEBI:30616"/>
        <dbReference type="ChEBI" id="CHEBI:35235"/>
        <dbReference type="ChEBI" id="CHEBI:43474"/>
        <dbReference type="ChEBI" id="CHEBI:58173"/>
        <dbReference type="ChEBI" id="CHEBI:456216"/>
        <dbReference type="EC" id="6.3.2.2"/>
    </reaction>
</comment>
<evidence type="ECO:0000256" key="1">
    <source>
        <dbReference type="ARBA" id="ARBA00005006"/>
    </source>
</evidence>
<keyword evidence="10" id="KW-0472">Membrane</keyword>
<dbReference type="PANTHER" id="PTHR38761:SF1">
    <property type="entry name" value="GLUTAMATE--CYSTEINE LIGASE"/>
    <property type="match status" value="1"/>
</dbReference>
<keyword evidence="10" id="KW-1133">Transmembrane helix</keyword>
<dbReference type="Pfam" id="PF04262">
    <property type="entry name" value="Glu_cys_ligase"/>
    <property type="match status" value="1"/>
</dbReference>
<evidence type="ECO:0000256" key="10">
    <source>
        <dbReference type="SAM" id="Phobius"/>
    </source>
</evidence>
<dbReference type="EMBL" id="BMDY01000005">
    <property type="protein sequence ID" value="GGA99317.1"/>
    <property type="molecule type" value="Genomic_DNA"/>
</dbReference>
<comment type="pathway">
    <text evidence="1 8 9">Sulfur metabolism; glutathione biosynthesis; glutathione from L-cysteine and L-glutamate: step 1/2.</text>
</comment>
<feature type="domain" description="Glutamate--cysteine ligase" evidence="11">
    <location>
        <begin position="11"/>
        <end position="383"/>
    </location>
</feature>
<keyword evidence="3 8" id="KW-0436">Ligase</keyword>
<dbReference type="SUPFAM" id="SSF55931">
    <property type="entry name" value="Glutamine synthetase/guanido kinase"/>
    <property type="match status" value="1"/>
</dbReference>
<dbReference type="InterPro" id="IPR014746">
    <property type="entry name" value="Gln_synth/guanido_kin_cat_dom"/>
</dbReference>
<evidence type="ECO:0000259" key="11">
    <source>
        <dbReference type="Pfam" id="PF04262"/>
    </source>
</evidence>
<keyword evidence="10" id="KW-0812">Transmembrane</keyword>
<proteinExistence type="inferred from homology"/>
<sequence>MTQQITTRLTQLSAALADTGVLGIKRGIEREALRICEQGKFATNDHPKALGAALTHPLITTDYAETLLEFITPVSDSVEQLLSRLKDIHHATLKHLDGQRLWPLSMPCYIGNEQDIVLAKFGDSNIGKMKHVYRQGLRHRYGSAMQVISGVHYNFSLPQSFWQQLQQVEGDQQPLSDYISQRYMDLIRNFYRYGWLVAYLFGASPALCHSFLNAAESQLPFERMGKGTLYLPYATSLRLSDLGYTSSAQSALQINYNSVSEYVNSVRTAVNSYSEEFAKIGVKVDGEYRQLNANILQIENELYAPIRAKRVAKSNQTPSQALAAEGIEYIEIRALDVNPFCAEGVTEQQVRVIDSLLLACLLMDSPKMCQSELQLSRSNFNRVAIEGRNPDLSLDIAGQTRPLSEHVAQLFEYMRSAAELLDLHRPQADFSIALQEASNSVANNTTYSARILELLKSKAQDNSSLGLQWAAQYREEMLGHKLINWQNQDFTEMAEQSFKDQAAIEASDDIDFDGFLVKYFENAKN</sequence>
<protein>
    <recommendedName>
        <fullName evidence="8">Glutamate--cysteine ligase</fullName>
        <ecNumber evidence="8">6.3.2.2</ecNumber>
    </recommendedName>
    <alternativeName>
        <fullName evidence="8">Gamma-ECS</fullName>
        <shortName evidence="8">GCS</shortName>
    </alternativeName>
    <alternativeName>
        <fullName evidence="8">Gamma-glutamylcysteine synthetase</fullName>
    </alternativeName>
</protein>
<dbReference type="InterPro" id="IPR007370">
    <property type="entry name" value="Glu_cys_ligase"/>
</dbReference>
<dbReference type="RefSeq" id="WP_055732335.1">
    <property type="nucleotide sequence ID" value="NZ_BMDY01000005.1"/>
</dbReference>
<dbReference type="Gene3D" id="3.30.590.20">
    <property type="match status" value="1"/>
</dbReference>
<comment type="similarity">
    <text evidence="2 8">Belongs to the glutamate--cysteine ligase type 1 family. Type 1 subfamily.</text>
</comment>
<evidence type="ECO:0000256" key="5">
    <source>
        <dbReference type="ARBA" id="ARBA00022741"/>
    </source>
</evidence>
<dbReference type="EC" id="6.3.2.2" evidence="8"/>
<feature type="transmembrane region" description="Helical" evidence="10">
    <location>
        <begin position="190"/>
        <end position="212"/>
    </location>
</feature>
<dbReference type="NCBIfam" id="TIGR01434">
    <property type="entry name" value="glu_cys_ligase"/>
    <property type="match status" value="1"/>
</dbReference>
<keyword evidence="6 8" id="KW-0067">ATP-binding</keyword>
<evidence type="ECO:0000256" key="6">
    <source>
        <dbReference type="ARBA" id="ARBA00022840"/>
    </source>
</evidence>
<dbReference type="InterPro" id="IPR006334">
    <property type="entry name" value="Glut_cys_ligase"/>
</dbReference>
<evidence type="ECO:0000256" key="7">
    <source>
        <dbReference type="ARBA" id="ARBA00048819"/>
    </source>
</evidence>
<keyword evidence="4 8" id="KW-0317">Glutathione biosynthesis</keyword>
<evidence type="ECO:0000256" key="9">
    <source>
        <dbReference type="RuleBase" id="RU004391"/>
    </source>
</evidence>
<organism evidence="12 13">
    <name type="scientific">Agarivorans gilvus</name>
    <dbReference type="NCBI Taxonomy" id="680279"/>
    <lineage>
        <taxon>Bacteria</taxon>
        <taxon>Pseudomonadati</taxon>
        <taxon>Pseudomonadota</taxon>
        <taxon>Gammaproteobacteria</taxon>
        <taxon>Alteromonadales</taxon>
        <taxon>Alteromonadaceae</taxon>
        <taxon>Agarivorans</taxon>
    </lineage>
</organism>
<accession>A0ABQ1HYG2</accession>
<evidence type="ECO:0000256" key="8">
    <source>
        <dbReference type="HAMAP-Rule" id="MF_00578"/>
    </source>
</evidence>
<comment type="caution">
    <text evidence="12">The sequence shown here is derived from an EMBL/GenBank/DDBJ whole genome shotgun (WGS) entry which is preliminary data.</text>
</comment>
<dbReference type="GO" id="GO:0016874">
    <property type="term" value="F:ligase activity"/>
    <property type="evidence" value="ECO:0007669"/>
    <property type="project" value="UniProtKB-KW"/>
</dbReference>
<name>A0ABQ1HYG2_9ALTE</name>
<evidence type="ECO:0000313" key="13">
    <source>
        <dbReference type="Proteomes" id="UP000651977"/>
    </source>
</evidence>
<evidence type="ECO:0000256" key="2">
    <source>
        <dbReference type="ARBA" id="ARBA00008772"/>
    </source>
</evidence>
<dbReference type="PANTHER" id="PTHR38761">
    <property type="entry name" value="GLUTAMATE--CYSTEINE LIGASE"/>
    <property type="match status" value="1"/>
</dbReference>
<gene>
    <name evidence="8 12" type="primary">gshA</name>
    <name evidence="12" type="ORF">GCM10007414_10420</name>
</gene>
<evidence type="ECO:0000313" key="12">
    <source>
        <dbReference type="EMBL" id="GGA99317.1"/>
    </source>
</evidence>
<reference evidence="13" key="1">
    <citation type="journal article" date="2019" name="Int. J. Syst. Evol. Microbiol.">
        <title>The Global Catalogue of Microorganisms (GCM) 10K type strain sequencing project: providing services to taxonomists for standard genome sequencing and annotation.</title>
        <authorList>
            <consortium name="The Broad Institute Genomics Platform"/>
            <consortium name="The Broad Institute Genome Sequencing Center for Infectious Disease"/>
            <person name="Wu L."/>
            <person name="Ma J."/>
        </authorList>
    </citation>
    <scope>NUCLEOTIDE SEQUENCE [LARGE SCALE GENOMIC DNA]</scope>
    <source>
        <strain evidence="13">CGMCC 1.10131</strain>
    </source>
</reference>
<evidence type="ECO:0000256" key="4">
    <source>
        <dbReference type="ARBA" id="ARBA00022684"/>
    </source>
</evidence>
<evidence type="ECO:0000256" key="3">
    <source>
        <dbReference type="ARBA" id="ARBA00022598"/>
    </source>
</evidence>